<dbReference type="PANTHER" id="PTHR24030:SF0">
    <property type="entry name" value="PROTEIN CMSS1"/>
    <property type="match status" value="1"/>
</dbReference>
<evidence type="ECO:0000256" key="1">
    <source>
        <dbReference type="SAM" id="MobiDB-lite"/>
    </source>
</evidence>
<feature type="compositionally biased region" description="Acidic residues" evidence="1">
    <location>
        <begin position="1"/>
        <end position="11"/>
    </location>
</feature>
<proteinExistence type="predicted"/>
<reference evidence="2 3" key="1">
    <citation type="submission" date="2020-11" db="EMBL/GenBank/DDBJ databases">
        <title>Kefir isolates.</title>
        <authorList>
            <person name="Marcisauskas S."/>
            <person name="Kim Y."/>
            <person name="Blasche S."/>
        </authorList>
    </citation>
    <scope>NUCLEOTIDE SEQUENCE [LARGE SCALE GENOMIC DNA]</scope>
    <source>
        <strain evidence="2 3">OG2</strain>
    </source>
</reference>
<dbReference type="PANTHER" id="PTHR24030">
    <property type="entry name" value="PROTEIN CMSS1"/>
    <property type="match status" value="1"/>
</dbReference>
<name>A0A9P6W4R4_MAUEX</name>
<feature type="compositionally biased region" description="Basic and acidic residues" evidence="1">
    <location>
        <begin position="43"/>
        <end position="61"/>
    </location>
</feature>
<feature type="compositionally biased region" description="Basic and acidic residues" evidence="1">
    <location>
        <begin position="73"/>
        <end position="88"/>
    </location>
</feature>
<comment type="caution">
    <text evidence="2">The sequence shown here is derived from an EMBL/GenBank/DDBJ whole genome shotgun (WGS) entry which is preliminary data.</text>
</comment>
<dbReference type="OrthoDB" id="1929311at2759"/>
<sequence length="282" mass="32726">MSNPDDLDDGLLYDYSSGGEQVEEQNEKIEHTEPARGSSSDGTDEKKRILIDEEREEERPMSKRQKKLSKRSKLIEKKKESHEYEKNRKMTLPKSTPEEVSAYFSTLIREKNPDLSAIELEEKYLKKTDFLSTAKYTQERTLENFPDFIKQFSKAPKTIVFSLTNLRVADVFRTLNKERTCVKLFAKNKLKDDLKMVDMVFDTKNKKFSNIRYFVCTPTRLSKIIETNDSFFQGKDKLDIILDASFLDPKENTLLTADDAITLATTLRTLLDKKSSVKVLLY</sequence>
<organism evidence="2 3">
    <name type="scientific">Maudiozyma exigua</name>
    <name type="common">Yeast</name>
    <name type="synonym">Kazachstania exigua</name>
    <dbReference type="NCBI Taxonomy" id="34358"/>
    <lineage>
        <taxon>Eukaryota</taxon>
        <taxon>Fungi</taxon>
        <taxon>Dikarya</taxon>
        <taxon>Ascomycota</taxon>
        <taxon>Saccharomycotina</taxon>
        <taxon>Saccharomycetes</taxon>
        <taxon>Saccharomycetales</taxon>
        <taxon>Saccharomycetaceae</taxon>
        <taxon>Maudiozyma</taxon>
    </lineage>
</organism>
<gene>
    <name evidence="2" type="ORF">C6P45_001081</name>
</gene>
<keyword evidence="3" id="KW-1185">Reference proteome</keyword>
<feature type="compositionally biased region" description="Basic and acidic residues" evidence="1">
    <location>
        <begin position="25"/>
        <end position="34"/>
    </location>
</feature>
<evidence type="ECO:0000313" key="2">
    <source>
        <dbReference type="EMBL" id="KAG0662571.1"/>
    </source>
</evidence>
<evidence type="ECO:0008006" key="4">
    <source>
        <dbReference type="Google" id="ProtNLM"/>
    </source>
</evidence>
<dbReference type="GO" id="GO:0030686">
    <property type="term" value="C:90S preribosome"/>
    <property type="evidence" value="ECO:0007669"/>
    <property type="project" value="TreeGrafter"/>
</dbReference>
<dbReference type="AlphaFoldDB" id="A0A9P6W4R4"/>
<dbReference type="EMBL" id="PUHR01000144">
    <property type="protein sequence ID" value="KAG0662571.1"/>
    <property type="molecule type" value="Genomic_DNA"/>
</dbReference>
<dbReference type="Pfam" id="PF14617">
    <property type="entry name" value="CMS1"/>
    <property type="match status" value="1"/>
</dbReference>
<dbReference type="GO" id="GO:0005634">
    <property type="term" value="C:nucleus"/>
    <property type="evidence" value="ECO:0007669"/>
    <property type="project" value="TreeGrafter"/>
</dbReference>
<dbReference type="InterPro" id="IPR032704">
    <property type="entry name" value="Cms1"/>
</dbReference>
<protein>
    <recommendedName>
        <fullName evidence="4">Protein CMS1</fullName>
    </recommendedName>
</protein>
<dbReference type="Proteomes" id="UP000750334">
    <property type="component" value="Unassembled WGS sequence"/>
</dbReference>
<accession>A0A9P6W4R4</accession>
<evidence type="ECO:0000313" key="3">
    <source>
        <dbReference type="Proteomes" id="UP000750334"/>
    </source>
</evidence>
<feature type="compositionally biased region" description="Basic residues" evidence="1">
    <location>
        <begin position="62"/>
        <end position="72"/>
    </location>
</feature>
<feature type="region of interest" description="Disordered" evidence="1">
    <location>
        <begin position="1"/>
        <end position="93"/>
    </location>
</feature>